<dbReference type="InterPro" id="IPR011008">
    <property type="entry name" value="Dimeric_a/b-barrel"/>
</dbReference>
<gene>
    <name evidence="3" type="ORF">J2792_002607</name>
</gene>
<dbReference type="PANTHER" id="PTHR33336:SF15">
    <property type="entry name" value="ABM DOMAIN-CONTAINING PROTEIN"/>
    <property type="match status" value="1"/>
</dbReference>
<dbReference type="GO" id="GO:0004497">
    <property type="term" value="F:monooxygenase activity"/>
    <property type="evidence" value="ECO:0007669"/>
    <property type="project" value="UniProtKB-KW"/>
</dbReference>
<dbReference type="InterPro" id="IPR050744">
    <property type="entry name" value="AI-2_Isomerase_LsrG"/>
</dbReference>
<keyword evidence="3" id="KW-0503">Monooxygenase</keyword>
<name>A0ABU1MNY5_9SPHN</name>
<keyword evidence="1" id="KW-0732">Signal</keyword>
<dbReference type="PROSITE" id="PS51725">
    <property type="entry name" value="ABM"/>
    <property type="match status" value="1"/>
</dbReference>
<dbReference type="Proteomes" id="UP001184150">
    <property type="component" value="Unassembled WGS sequence"/>
</dbReference>
<evidence type="ECO:0000256" key="1">
    <source>
        <dbReference type="SAM" id="SignalP"/>
    </source>
</evidence>
<organism evidence="3 4">
    <name type="scientific">Novosphingobium capsulatum</name>
    <dbReference type="NCBI Taxonomy" id="13688"/>
    <lineage>
        <taxon>Bacteria</taxon>
        <taxon>Pseudomonadati</taxon>
        <taxon>Pseudomonadota</taxon>
        <taxon>Alphaproteobacteria</taxon>
        <taxon>Sphingomonadales</taxon>
        <taxon>Sphingomonadaceae</taxon>
        <taxon>Novosphingobium</taxon>
    </lineage>
</organism>
<reference evidence="3 4" key="1">
    <citation type="submission" date="2023-07" db="EMBL/GenBank/DDBJ databases">
        <title>Sorghum-associated microbial communities from plants grown in Nebraska, USA.</title>
        <authorList>
            <person name="Schachtman D."/>
        </authorList>
    </citation>
    <scope>NUCLEOTIDE SEQUENCE [LARGE SCALE GENOMIC DNA]</scope>
    <source>
        <strain evidence="3 4">DS1027</strain>
    </source>
</reference>
<dbReference type="PANTHER" id="PTHR33336">
    <property type="entry name" value="QUINOL MONOOXYGENASE YGIN-RELATED"/>
    <property type="match status" value="1"/>
</dbReference>
<accession>A0ABU1MNY5</accession>
<dbReference type="Pfam" id="PF03992">
    <property type="entry name" value="ABM"/>
    <property type="match status" value="1"/>
</dbReference>
<proteinExistence type="predicted"/>
<dbReference type="SUPFAM" id="SSF54909">
    <property type="entry name" value="Dimeric alpha+beta barrel"/>
    <property type="match status" value="1"/>
</dbReference>
<evidence type="ECO:0000259" key="2">
    <source>
        <dbReference type="PROSITE" id="PS51725"/>
    </source>
</evidence>
<dbReference type="InterPro" id="IPR007138">
    <property type="entry name" value="ABM_dom"/>
</dbReference>
<feature type="domain" description="ABM" evidence="2">
    <location>
        <begin position="1"/>
        <end position="91"/>
    </location>
</feature>
<sequence length="99" mass="10918">MILVMGTFRLPTAAFATAAPMMRAVIEATRAEDGCLAYAYSHDALDPEVIHVSEKWRDRAALDAHFQTAHMATWAQQRAGLGLTERNIRVFESDEGVAV</sequence>
<dbReference type="Gene3D" id="3.30.70.100">
    <property type="match status" value="1"/>
</dbReference>
<feature type="chain" id="PRO_5045410144" evidence="1">
    <location>
        <begin position="19"/>
        <end position="99"/>
    </location>
</feature>
<keyword evidence="4" id="KW-1185">Reference proteome</keyword>
<evidence type="ECO:0000313" key="4">
    <source>
        <dbReference type="Proteomes" id="UP001184150"/>
    </source>
</evidence>
<comment type="caution">
    <text evidence="3">The sequence shown here is derived from an EMBL/GenBank/DDBJ whole genome shotgun (WGS) entry which is preliminary data.</text>
</comment>
<protein>
    <submittedName>
        <fullName evidence="3">Quinol monooxygenase YgiN</fullName>
    </submittedName>
</protein>
<dbReference type="RefSeq" id="WP_022675026.1">
    <property type="nucleotide sequence ID" value="NZ_CP140000.1"/>
</dbReference>
<feature type="signal peptide" evidence="1">
    <location>
        <begin position="1"/>
        <end position="18"/>
    </location>
</feature>
<keyword evidence="3" id="KW-0560">Oxidoreductase</keyword>
<evidence type="ECO:0000313" key="3">
    <source>
        <dbReference type="EMBL" id="MDR6511731.1"/>
    </source>
</evidence>
<dbReference type="EMBL" id="JAVDRD010000006">
    <property type="protein sequence ID" value="MDR6511731.1"/>
    <property type="molecule type" value="Genomic_DNA"/>
</dbReference>